<name>A0A7Z2VTK3_9BURK</name>
<reference evidence="2 3" key="1">
    <citation type="submission" date="2020-04" db="EMBL/GenBank/DDBJ databases">
        <title>Genome sequencing of novel species.</title>
        <authorList>
            <person name="Heo J."/>
            <person name="Kim S.-J."/>
            <person name="Kim J.-S."/>
            <person name="Hong S.-B."/>
            <person name="Kwon S.-W."/>
        </authorList>
    </citation>
    <scope>NUCLEOTIDE SEQUENCE [LARGE SCALE GENOMIC DNA]</scope>
    <source>
        <strain evidence="2 3">GN2-R2</strain>
    </source>
</reference>
<gene>
    <name evidence="2" type="ORF">HH212_03355</name>
</gene>
<protein>
    <recommendedName>
        <fullName evidence="4">Phosphate ABC transporter substrate-binding protein</fullName>
    </recommendedName>
</protein>
<dbReference type="Gene3D" id="3.40.190.10">
    <property type="entry name" value="Periplasmic binding protein-like II"/>
    <property type="match status" value="1"/>
</dbReference>
<evidence type="ECO:0000313" key="2">
    <source>
        <dbReference type="EMBL" id="QJD99190.1"/>
    </source>
</evidence>
<evidence type="ECO:0008006" key="4">
    <source>
        <dbReference type="Google" id="ProtNLM"/>
    </source>
</evidence>
<keyword evidence="3" id="KW-1185">Reference proteome</keyword>
<evidence type="ECO:0000313" key="3">
    <source>
        <dbReference type="Proteomes" id="UP000502415"/>
    </source>
</evidence>
<feature type="signal peptide" evidence="1">
    <location>
        <begin position="1"/>
        <end position="22"/>
    </location>
</feature>
<accession>A0A7Z2VTK3</accession>
<dbReference type="SUPFAM" id="SSF53850">
    <property type="entry name" value="Periplasmic binding protein-like II"/>
    <property type="match status" value="1"/>
</dbReference>
<dbReference type="KEGG" id="mfy:HH212_03355"/>
<dbReference type="EMBL" id="CP051685">
    <property type="protein sequence ID" value="QJD99190.1"/>
    <property type="molecule type" value="Genomic_DNA"/>
</dbReference>
<dbReference type="AlphaFoldDB" id="A0A7Z2VTK3"/>
<proteinExistence type="predicted"/>
<sequence length="135" mass="14141">MKQLINATLAATAFALAVPAMAEVVVVGNPKAAESSMSKDQVAQFFLGKSSAMTPVDQPESAAIRSEFYKKVTDKDSAQVKSLWSKLVFTGKATMPKEVADSAAVKKAVAADPKAIGYIDKGAVDGSVKVLYTAQ</sequence>
<dbReference type="RefSeq" id="WP_169434087.1">
    <property type="nucleotide sequence ID" value="NZ_CP051685.1"/>
</dbReference>
<feature type="chain" id="PRO_5030612326" description="Phosphate ABC transporter substrate-binding protein" evidence="1">
    <location>
        <begin position="23"/>
        <end position="135"/>
    </location>
</feature>
<evidence type="ECO:0000256" key="1">
    <source>
        <dbReference type="SAM" id="SignalP"/>
    </source>
</evidence>
<organism evidence="2 3">
    <name type="scientific">Massilia forsythiae</name>
    <dbReference type="NCBI Taxonomy" id="2728020"/>
    <lineage>
        <taxon>Bacteria</taxon>
        <taxon>Pseudomonadati</taxon>
        <taxon>Pseudomonadota</taxon>
        <taxon>Betaproteobacteria</taxon>
        <taxon>Burkholderiales</taxon>
        <taxon>Oxalobacteraceae</taxon>
        <taxon>Telluria group</taxon>
        <taxon>Massilia</taxon>
    </lineage>
</organism>
<dbReference type="Proteomes" id="UP000502415">
    <property type="component" value="Chromosome"/>
</dbReference>
<keyword evidence="1" id="KW-0732">Signal</keyword>